<dbReference type="InterPro" id="IPR016181">
    <property type="entry name" value="Acyl_CoA_acyltransferase"/>
</dbReference>
<dbReference type="SUPFAM" id="SSF55729">
    <property type="entry name" value="Acyl-CoA N-acyltransferases (Nat)"/>
    <property type="match status" value="1"/>
</dbReference>
<dbReference type="InterPro" id="IPR039968">
    <property type="entry name" value="BcerS-like"/>
</dbReference>
<accession>A0A7W5ZP50</accession>
<dbReference type="Proteomes" id="UP000541352">
    <property type="component" value="Unassembled WGS sequence"/>
</dbReference>
<keyword evidence="1" id="KW-0808">Transferase</keyword>
<keyword evidence="2" id="KW-1185">Reference proteome</keyword>
<reference evidence="1 2" key="1">
    <citation type="submission" date="2020-08" db="EMBL/GenBank/DDBJ databases">
        <title>Genomic Encyclopedia of Type Strains, Phase IV (KMG-IV): sequencing the most valuable type-strain genomes for metagenomic binning, comparative biology and taxonomic classification.</title>
        <authorList>
            <person name="Goeker M."/>
        </authorList>
    </citation>
    <scope>NUCLEOTIDE SEQUENCE [LARGE SCALE GENOMIC DNA]</scope>
    <source>
        <strain evidence="1 2">DSM 17976</strain>
    </source>
</reference>
<proteinExistence type="predicted"/>
<evidence type="ECO:0000313" key="2">
    <source>
        <dbReference type="Proteomes" id="UP000541352"/>
    </source>
</evidence>
<protein>
    <submittedName>
        <fullName evidence="1">GNAT superfamily N-acetyltransferase</fullName>
    </submittedName>
</protein>
<gene>
    <name evidence="1" type="ORF">FHS57_004554</name>
</gene>
<evidence type="ECO:0000313" key="1">
    <source>
        <dbReference type="EMBL" id="MBB3840534.1"/>
    </source>
</evidence>
<comment type="caution">
    <text evidence="1">The sequence shown here is derived from an EMBL/GenBank/DDBJ whole genome shotgun (WGS) entry which is preliminary data.</text>
</comment>
<name>A0A7W5ZP50_9BACT</name>
<sequence>MQILEVGTDAAHQREFLMLPVRLYKNNPYWIRPLDKDVEDTFNPDKNKYFKGGACVRWIAVDDQGQTIGRVAAFVNQGTVLKGNDQPTGGMGFFECIEDQAAAFALFDTCKKWLQEQGMEAMDGPINFGERDRFWGLLTEGFDKEPLYGMGYHFPYYQTFFEAYGFQTYFNQLTFFLHMFKEKFMERVNMLFFERAERILNNPEFSFKHIDKKQLGQFAEDFRTVYNKAWAKHLGTDDMTPEKAKAIMQRMKPIMDEEMMWFGYRDGEPVAFFIMLPELNQIFKHVNGKLDLIGKIKFLYHKLRKKNYKAFGVIFGVIPEYQGRGVESAMALASTRVAWRPNYQYTELEFNWIGDFNPKMVRFAELLGGVPHKIHTTYRYLFDRTKEFKRHPMI</sequence>
<dbReference type="RefSeq" id="WP_183977562.1">
    <property type="nucleotide sequence ID" value="NZ_JACIBY010000011.1"/>
</dbReference>
<organism evidence="1 2">
    <name type="scientific">Runella defluvii</name>
    <dbReference type="NCBI Taxonomy" id="370973"/>
    <lineage>
        <taxon>Bacteria</taxon>
        <taxon>Pseudomonadati</taxon>
        <taxon>Bacteroidota</taxon>
        <taxon>Cytophagia</taxon>
        <taxon>Cytophagales</taxon>
        <taxon>Spirosomataceae</taxon>
        <taxon>Runella</taxon>
    </lineage>
</organism>
<dbReference type="PANTHER" id="PTHR41368:SF1">
    <property type="entry name" value="PROTEIN YGHO"/>
    <property type="match status" value="1"/>
</dbReference>
<dbReference type="GO" id="GO:0016740">
    <property type="term" value="F:transferase activity"/>
    <property type="evidence" value="ECO:0007669"/>
    <property type="project" value="UniProtKB-KW"/>
</dbReference>
<dbReference type="PANTHER" id="PTHR41368">
    <property type="entry name" value="PROTEIN YGHO"/>
    <property type="match status" value="1"/>
</dbReference>
<dbReference type="AlphaFoldDB" id="A0A7W5ZP50"/>
<dbReference type="EMBL" id="JACIBY010000011">
    <property type="protein sequence ID" value="MBB3840534.1"/>
    <property type="molecule type" value="Genomic_DNA"/>
</dbReference>
<dbReference type="Gene3D" id="3.40.630.30">
    <property type="match status" value="1"/>
</dbReference>